<feature type="domain" description="ChrR-like cupin" evidence="2">
    <location>
        <begin position="38"/>
        <end position="135"/>
    </location>
</feature>
<dbReference type="eggNOG" id="COG1917">
    <property type="taxonomic scope" value="Bacteria"/>
</dbReference>
<dbReference type="Gene3D" id="2.60.120.10">
    <property type="entry name" value="Jelly Rolls"/>
    <property type="match status" value="1"/>
</dbReference>
<evidence type="ECO:0000259" key="2">
    <source>
        <dbReference type="Pfam" id="PF12973"/>
    </source>
</evidence>
<dbReference type="Proteomes" id="UP000030021">
    <property type="component" value="Unassembled WGS sequence"/>
</dbReference>
<dbReference type="PATRIC" id="fig|1288298.3.peg.2216"/>
<name>A0A0A0HKP5_9RHOB</name>
<dbReference type="RefSeq" id="WP_052115329.1">
    <property type="nucleotide sequence ID" value="NZ_KN293980.1"/>
</dbReference>
<accession>A0A0A0HKP5</accession>
<feature type="chain" id="PRO_5001970109" evidence="1">
    <location>
        <begin position="31"/>
        <end position="146"/>
    </location>
</feature>
<organism evidence="3 4">
    <name type="scientific">Roseovarius mucosus DSM 17069</name>
    <dbReference type="NCBI Taxonomy" id="1288298"/>
    <lineage>
        <taxon>Bacteria</taxon>
        <taxon>Pseudomonadati</taxon>
        <taxon>Pseudomonadota</taxon>
        <taxon>Alphaproteobacteria</taxon>
        <taxon>Rhodobacterales</taxon>
        <taxon>Roseobacteraceae</taxon>
        <taxon>Roseovarius</taxon>
    </lineage>
</organism>
<evidence type="ECO:0000313" key="3">
    <source>
        <dbReference type="EMBL" id="KGM87471.1"/>
    </source>
</evidence>
<gene>
    <name evidence="3" type="ORF">rosmuc_02205</name>
</gene>
<sequence length="146" mass="15603">MKHALKNATAALITVAAIAIGALSAGSVQADENTSRAYDEIEFVEGAPGVHFGLLWGDWNTGPFTMIVRIEGGAKAPDHYHDANYDAVAIQGSWVHTYTDGVEHVVTPGSYARQPALEVHGDRCRGPEDCIILVQMDGPNTFVVAE</sequence>
<dbReference type="HOGENOM" id="CLU_114915_0_0_5"/>
<protein>
    <submittedName>
        <fullName evidence="3">ABC-type dipeptide/oligopeptide/nickel transport system, permease component</fullName>
    </submittedName>
</protein>
<dbReference type="Pfam" id="PF12973">
    <property type="entry name" value="Cupin_7"/>
    <property type="match status" value="1"/>
</dbReference>
<dbReference type="InterPro" id="IPR025979">
    <property type="entry name" value="ChrR-like_cupin_dom"/>
</dbReference>
<dbReference type="InterPro" id="IPR011051">
    <property type="entry name" value="RmlC_Cupin_sf"/>
</dbReference>
<evidence type="ECO:0000313" key="4">
    <source>
        <dbReference type="Proteomes" id="UP000030021"/>
    </source>
</evidence>
<keyword evidence="1" id="KW-0732">Signal</keyword>
<dbReference type="InterPro" id="IPR014710">
    <property type="entry name" value="RmlC-like_jellyroll"/>
</dbReference>
<dbReference type="OrthoDB" id="7862720at2"/>
<comment type="caution">
    <text evidence="3">The sequence shown here is derived from an EMBL/GenBank/DDBJ whole genome shotgun (WGS) entry which is preliminary data.</text>
</comment>
<feature type="signal peptide" evidence="1">
    <location>
        <begin position="1"/>
        <end position="30"/>
    </location>
</feature>
<dbReference type="AlphaFoldDB" id="A0A0A0HKP5"/>
<proteinExistence type="predicted"/>
<reference evidence="3 4" key="1">
    <citation type="submission" date="2013-01" db="EMBL/GenBank/DDBJ databases">
        <authorList>
            <person name="Fiebig A."/>
            <person name="Goeker M."/>
            <person name="Klenk H.-P.P."/>
        </authorList>
    </citation>
    <scope>NUCLEOTIDE SEQUENCE [LARGE SCALE GENOMIC DNA]</scope>
    <source>
        <strain evidence="3 4">DSM 17069</strain>
    </source>
</reference>
<evidence type="ECO:0000256" key="1">
    <source>
        <dbReference type="SAM" id="SignalP"/>
    </source>
</evidence>
<dbReference type="EMBL" id="AONH01000013">
    <property type="protein sequence ID" value="KGM87471.1"/>
    <property type="molecule type" value="Genomic_DNA"/>
</dbReference>
<dbReference type="SUPFAM" id="SSF51182">
    <property type="entry name" value="RmlC-like cupins"/>
    <property type="match status" value="1"/>
</dbReference>